<proteinExistence type="predicted"/>
<reference evidence="1" key="1">
    <citation type="journal article" date="2008" name="Nature">
        <title>The amphioxus genome and the evolution of the chordate karyotype.</title>
        <authorList>
            <consortium name="US DOE Joint Genome Institute (JGI-PGF)"/>
            <person name="Putnam N.H."/>
            <person name="Butts T."/>
            <person name="Ferrier D.E.K."/>
            <person name="Furlong R.F."/>
            <person name="Hellsten U."/>
            <person name="Kawashima T."/>
            <person name="Robinson-Rechavi M."/>
            <person name="Shoguchi E."/>
            <person name="Terry A."/>
            <person name="Yu J.-K."/>
            <person name="Benito-Gutierrez E.L."/>
            <person name="Dubchak I."/>
            <person name="Garcia-Fernandez J."/>
            <person name="Gibson-Brown J.J."/>
            <person name="Grigoriev I.V."/>
            <person name="Horton A.C."/>
            <person name="de Jong P.J."/>
            <person name="Jurka J."/>
            <person name="Kapitonov V.V."/>
            <person name="Kohara Y."/>
            <person name="Kuroki Y."/>
            <person name="Lindquist E."/>
            <person name="Lucas S."/>
            <person name="Osoegawa K."/>
            <person name="Pennacchio L.A."/>
            <person name="Salamov A.A."/>
            <person name="Satou Y."/>
            <person name="Sauka-Spengler T."/>
            <person name="Schmutz J."/>
            <person name="Shin-I T."/>
            <person name="Toyoda A."/>
            <person name="Bronner-Fraser M."/>
            <person name="Fujiyama A."/>
            <person name="Holland L.Z."/>
            <person name="Holland P.W.H."/>
            <person name="Satoh N."/>
            <person name="Rokhsar D.S."/>
        </authorList>
    </citation>
    <scope>NUCLEOTIDE SEQUENCE [LARGE SCALE GENOMIC DNA]</scope>
    <source>
        <strain evidence="1">S238N-H82</strain>
        <tissue evidence="1">Testes</tissue>
    </source>
</reference>
<organism>
    <name type="scientific">Branchiostoma floridae</name>
    <name type="common">Florida lancelet</name>
    <name type="synonym">Amphioxus</name>
    <dbReference type="NCBI Taxonomy" id="7739"/>
    <lineage>
        <taxon>Eukaryota</taxon>
        <taxon>Metazoa</taxon>
        <taxon>Chordata</taxon>
        <taxon>Cephalochordata</taxon>
        <taxon>Leptocardii</taxon>
        <taxon>Amphioxiformes</taxon>
        <taxon>Branchiostomatidae</taxon>
        <taxon>Branchiostoma</taxon>
    </lineage>
</organism>
<accession>C3YK77</accession>
<dbReference type="AlphaFoldDB" id="C3YK77"/>
<name>C3YK77_BRAFL</name>
<dbReference type="EMBL" id="GG666520">
    <property type="protein sequence ID" value="EEN59534.1"/>
    <property type="molecule type" value="Genomic_DNA"/>
</dbReference>
<evidence type="ECO:0000313" key="1">
    <source>
        <dbReference type="EMBL" id="EEN59534.1"/>
    </source>
</evidence>
<protein>
    <submittedName>
        <fullName evidence="1">Uncharacterized protein</fullName>
    </submittedName>
</protein>
<dbReference type="InParanoid" id="C3YK77"/>
<sequence>MPRLRPYHRPGAPKAGKMTNAKICDEWIQVGWIREQDRVAVEQLAKGAEEDLVVKMRDAYVKSGFCVVKVRKTANGQKQSGTVVSNLKGQVSTIRASIGLPGLPRARSDVDVESNIEEELEADVRAAAEVEAEVEADAEANAGVAAPPVEVRDALTLLFEQQRLARHV</sequence>
<gene>
    <name evidence="1" type="ORF">BRAFLDRAFT_79058</name>
</gene>